<dbReference type="EMBL" id="RBLJ01000003">
    <property type="protein sequence ID" value="RKS57863.1"/>
    <property type="molecule type" value="Genomic_DNA"/>
</dbReference>
<reference evidence="1 2" key="1">
    <citation type="submission" date="2018-10" db="EMBL/GenBank/DDBJ databases">
        <title>Genomic Encyclopedia of Archaeal and Bacterial Type Strains, Phase II (KMG-II): from individual species to whole genera.</title>
        <authorList>
            <person name="Goeker M."/>
        </authorList>
    </citation>
    <scope>NUCLEOTIDE SEQUENCE [LARGE SCALE GENOMIC DNA]</scope>
    <source>
        <strain evidence="1 2">DSM 15149</strain>
    </source>
</reference>
<sequence length="265" mass="30294">MGIGFTALLRWEGTFSMRILKVTLLLLLLSFIYWSMGDTFFNWLFPFSSKGKGPWITMDGVMPKYTAPYVAARYISKDCLKYEFDAGMSPHKVPTYNVLYQEVTADPKTGYFRTKLPFSGGGWCKWKIEQAYVSAYYTDVSHLVKDAVPYSGTGLTAFINDAAREQYSEASETRAVNTIDYSPVIYPVLKMVEGRPNRISLQGVVDSFPFRLQLIPGAEWKITFKPKLDETKMPKVIVTKEKELVEYPNGHIETDTQMVDIRYIK</sequence>
<protein>
    <submittedName>
        <fullName evidence="1">Uncharacterized protein</fullName>
    </submittedName>
</protein>
<organism evidence="1 2">
    <name type="scientific">Photorhabdus asymbiotica</name>
    <dbReference type="NCBI Taxonomy" id="291112"/>
    <lineage>
        <taxon>Bacteria</taxon>
        <taxon>Pseudomonadati</taxon>
        <taxon>Pseudomonadota</taxon>
        <taxon>Gammaproteobacteria</taxon>
        <taxon>Enterobacterales</taxon>
        <taxon>Morganellaceae</taxon>
        <taxon>Photorhabdus</taxon>
    </lineage>
</organism>
<keyword evidence="2" id="KW-1185">Reference proteome</keyword>
<evidence type="ECO:0000313" key="2">
    <source>
        <dbReference type="Proteomes" id="UP000280955"/>
    </source>
</evidence>
<accession>A0ABX9SLW8</accession>
<proteinExistence type="predicted"/>
<evidence type="ECO:0000313" key="1">
    <source>
        <dbReference type="EMBL" id="RKS57863.1"/>
    </source>
</evidence>
<gene>
    <name evidence="1" type="ORF">BDD30_2680</name>
</gene>
<name>A0ABX9SLW8_9GAMM</name>
<comment type="caution">
    <text evidence="1">The sequence shown here is derived from an EMBL/GenBank/DDBJ whole genome shotgun (WGS) entry which is preliminary data.</text>
</comment>
<dbReference type="Proteomes" id="UP000280955">
    <property type="component" value="Unassembled WGS sequence"/>
</dbReference>